<dbReference type="Pfam" id="PF00300">
    <property type="entry name" value="His_Phos_1"/>
    <property type="match status" value="2"/>
</dbReference>
<proteinExistence type="predicted"/>
<gene>
    <name evidence="1" type="ORF">FisN_5Hu156</name>
</gene>
<dbReference type="EMBL" id="BDSP01000117">
    <property type="protein sequence ID" value="GAX17503.1"/>
    <property type="molecule type" value="Genomic_DNA"/>
</dbReference>
<dbReference type="CDD" id="cd07067">
    <property type="entry name" value="HP_PGM_like"/>
    <property type="match status" value="1"/>
</dbReference>
<reference evidence="1 2" key="1">
    <citation type="journal article" date="2015" name="Plant Cell">
        <title>Oil accumulation by the oleaginous diatom Fistulifera solaris as revealed by the genome and transcriptome.</title>
        <authorList>
            <person name="Tanaka T."/>
            <person name="Maeda Y."/>
            <person name="Veluchamy A."/>
            <person name="Tanaka M."/>
            <person name="Abida H."/>
            <person name="Marechal E."/>
            <person name="Bowler C."/>
            <person name="Muto M."/>
            <person name="Sunaga Y."/>
            <person name="Tanaka M."/>
            <person name="Yoshino T."/>
            <person name="Taniguchi T."/>
            <person name="Fukuda Y."/>
            <person name="Nemoto M."/>
            <person name="Matsumoto M."/>
            <person name="Wong P.S."/>
            <person name="Aburatani S."/>
            <person name="Fujibuchi W."/>
        </authorList>
    </citation>
    <scope>NUCLEOTIDE SEQUENCE [LARGE SCALE GENOMIC DNA]</scope>
    <source>
        <strain evidence="1 2">JPCC DA0580</strain>
    </source>
</reference>
<protein>
    <recommendedName>
        <fullName evidence="3">Phosphoglycerate mutase</fullName>
    </recommendedName>
</protein>
<evidence type="ECO:0000313" key="2">
    <source>
        <dbReference type="Proteomes" id="UP000198406"/>
    </source>
</evidence>
<accession>A0A1Z5JTY9</accession>
<dbReference type="InterPro" id="IPR029033">
    <property type="entry name" value="His_PPase_superfam"/>
</dbReference>
<name>A0A1Z5JTY9_FISSO</name>
<dbReference type="Gene3D" id="3.40.50.1240">
    <property type="entry name" value="Phosphoglycerate mutase-like"/>
    <property type="match status" value="1"/>
</dbReference>
<dbReference type="AlphaFoldDB" id="A0A1Z5JTY9"/>
<dbReference type="PANTHER" id="PTHR16469">
    <property type="entry name" value="UBIQUITIN-ASSOCIATED AND SH3 DOMAIN-CONTAINING BA-RELATED"/>
    <property type="match status" value="1"/>
</dbReference>
<dbReference type="OrthoDB" id="414418at2759"/>
<dbReference type="InterPro" id="IPR013078">
    <property type="entry name" value="His_Pase_superF_clade-1"/>
</dbReference>
<dbReference type="SMART" id="SM00855">
    <property type="entry name" value="PGAM"/>
    <property type="match status" value="1"/>
</dbReference>
<dbReference type="PANTHER" id="PTHR16469:SF27">
    <property type="entry name" value="UBIQUITIN-ASSOCIATED AND SH3 DOMAIN-CONTAINING BA-RELATED"/>
    <property type="match status" value="1"/>
</dbReference>
<comment type="caution">
    <text evidence="1">The sequence shown here is derived from an EMBL/GenBank/DDBJ whole genome shotgun (WGS) entry which is preliminary data.</text>
</comment>
<evidence type="ECO:0000313" key="1">
    <source>
        <dbReference type="EMBL" id="GAX17503.1"/>
    </source>
</evidence>
<dbReference type="SUPFAM" id="SSF53254">
    <property type="entry name" value="Phosphoglycerate mutase-like"/>
    <property type="match status" value="1"/>
</dbReference>
<dbReference type="InParanoid" id="A0A1Z5JTY9"/>
<keyword evidence="2" id="KW-1185">Reference proteome</keyword>
<sequence length="299" mass="33257">MSNSAITSLESIVIVARHGERLDYVTRDNGGNWVATAERPFDTPLTTHGEQQGFKLGVQLATETKRLGIPPVTEIYASPFLRTRQTAVAASQGLLSGGCEPHIKIKIEPGLAESFNESWYLSWAIPGSDGTWGYRPDGVTRATHVIHPDTLHPSAKVPVKELLQWKHLTSQEDVGLVENTDEAYESKTSVTNPYTFFPRNLESSEDQRKRMLHTVEEVMEPGKTILLVSHGGPVTHLYEELTGNPWHAHGPSTFCCYSIYKHRPANGNSSWEAIVVNESKYLHETMVQEAHVAKDEESS</sequence>
<dbReference type="Proteomes" id="UP000198406">
    <property type="component" value="Unassembled WGS sequence"/>
</dbReference>
<organism evidence="1 2">
    <name type="scientific">Fistulifera solaris</name>
    <name type="common">Oleaginous diatom</name>
    <dbReference type="NCBI Taxonomy" id="1519565"/>
    <lineage>
        <taxon>Eukaryota</taxon>
        <taxon>Sar</taxon>
        <taxon>Stramenopiles</taxon>
        <taxon>Ochrophyta</taxon>
        <taxon>Bacillariophyta</taxon>
        <taxon>Bacillariophyceae</taxon>
        <taxon>Bacillariophycidae</taxon>
        <taxon>Naviculales</taxon>
        <taxon>Naviculaceae</taxon>
        <taxon>Fistulifera</taxon>
    </lineage>
</organism>
<dbReference type="InterPro" id="IPR051710">
    <property type="entry name" value="Phosphatase_SH3-domain"/>
</dbReference>
<evidence type="ECO:0008006" key="3">
    <source>
        <dbReference type="Google" id="ProtNLM"/>
    </source>
</evidence>